<dbReference type="EMBL" id="RDQH01000328">
    <property type="protein sequence ID" value="RXI07061.1"/>
    <property type="molecule type" value="Genomic_DNA"/>
</dbReference>
<evidence type="ECO:0000313" key="1">
    <source>
        <dbReference type="EMBL" id="RXI07061.1"/>
    </source>
</evidence>
<reference evidence="1 2" key="1">
    <citation type="submission" date="2018-10" db="EMBL/GenBank/DDBJ databases">
        <title>A high-quality apple genome assembly.</title>
        <authorList>
            <person name="Hu J."/>
        </authorList>
    </citation>
    <scope>NUCLEOTIDE SEQUENCE [LARGE SCALE GENOMIC DNA]</scope>
    <source>
        <strain evidence="2">cv. HFTH1</strain>
        <tissue evidence="1">Young leaf</tissue>
    </source>
</reference>
<dbReference type="AlphaFoldDB" id="A0A498KIR2"/>
<sequence length="116" mass="12871">MEGSPYQSFKHVSSPTHIKALATCEELLLAMHKGLQNLILESDRLHIATALQTNSPYSSFIGHIVKDSKATLELLLPMRRGCPSVPHSALSYLYECAWFEETTDVILDVLLADTSL</sequence>
<comment type="caution">
    <text evidence="1">The sequence shown here is derived from an EMBL/GenBank/DDBJ whole genome shotgun (WGS) entry which is preliminary data.</text>
</comment>
<accession>A0A498KIR2</accession>
<protein>
    <recommendedName>
        <fullName evidence="3">RNase H type-1 domain-containing protein</fullName>
    </recommendedName>
</protein>
<dbReference type="Proteomes" id="UP000290289">
    <property type="component" value="Chromosome 2"/>
</dbReference>
<evidence type="ECO:0008006" key="3">
    <source>
        <dbReference type="Google" id="ProtNLM"/>
    </source>
</evidence>
<organism evidence="1 2">
    <name type="scientific">Malus domestica</name>
    <name type="common">Apple</name>
    <name type="synonym">Pyrus malus</name>
    <dbReference type="NCBI Taxonomy" id="3750"/>
    <lineage>
        <taxon>Eukaryota</taxon>
        <taxon>Viridiplantae</taxon>
        <taxon>Streptophyta</taxon>
        <taxon>Embryophyta</taxon>
        <taxon>Tracheophyta</taxon>
        <taxon>Spermatophyta</taxon>
        <taxon>Magnoliopsida</taxon>
        <taxon>eudicotyledons</taxon>
        <taxon>Gunneridae</taxon>
        <taxon>Pentapetalae</taxon>
        <taxon>rosids</taxon>
        <taxon>fabids</taxon>
        <taxon>Rosales</taxon>
        <taxon>Rosaceae</taxon>
        <taxon>Amygdaloideae</taxon>
        <taxon>Maleae</taxon>
        <taxon>Malus</taxon>
    </lineage>
</organism>
<proteinExistence type="predicted"/>
<name>A0A498KIR2_MALDO</name>
<keyword evidence="2" id="KW-1185">Reference proteome</keyword>
<gene>
    <name evidence="1" type="ORF">DVH24_026197</name>
</gene>
<evidence type="ECO:0000313" key="2">
    <source>
        <dbReference type="Proteomes" id="UP000290289"/>
    </source>
</evidence>